<dbReference type="KEGG" id="gma:AciX8_3784"/>
<evidence type="ECO:0000313" key="2">
    <source>
        <dbReference type="Proteomes" id="UP000007113"/>
    </source>
</evidence>
<evidence type="ECO:0000313" key="1">
    <source>
        <dbReference type="EMBL" id="AEU38068.1"/>
    </source>
</evidence>
<dbReference type="HOGENOM" id="CLU_2382085_0_0_0"/>
<dbReference type="Proteomes" id="UP000007113">
    <property type="component" value="Chromosome"/>
</dbReference>
<sequence length="94" mass="10558">MRPTQTNPPETPNPFTWRRFANVYMGEHLLGEDTVDLAQLGFCGDTVTVSCPTWGEVLGHVPVELLSDGLEDLTTTHITPVLDWHRAKHYSRLA</sequence>
<dbReference type="AlphaFoldDB" id="G8P0I0"/>
<name>G8P0I0_GRAMM</name>
<dbReference type="STRING" id="682795.AciX8_3784"/>
<keyword evidence="2" id="KW-1185">Reference proteome</keyword>
<proteinExistence type="predicted"/>
<gene>
    <name evidence="1" type="ordered locus">AciX8_3784</name>
</gene>
<dbReference type="RefSeq" id="WP_014266940.1">
    <property type="nucleotide sequence ID" value="NC_016631.1"/>
</dbReference>
<dbReference type="EMBL" id="CP003130">
    <property type="protein sequence ID" value="AEU38068.1"/>
    <property type="molecule type" value="Genomic_DNA"/>
</dbReference>
<dbReference type="OrthoDB" id="122071at2"/>
<protein>
    <submittedName>
        <fullName evidence="1">Uncharacterized protein</fullName>
    </submittedName>
</protein>
<organism evidence="1 2">
    <name type="scientific">Granulicella mallensis (strain ATCC BAA-1857 / DSM 23137 / MP5ACTX8)</name>
    <dbReference type="NCBI Taxonomy" id="682795"/>
    <lineage>
        <taxon>Bacteria</taxon>
        <taxon>Pseudomonadati</taxon>
        <taxon>Acidobacteriota</taxon>
        <taxon>Terriglobia</taxon>
        <taxon>Terriglobales</taxon>
        <taxon>Acidobacteriaceae</taxon>
        <taxon>Granulicella</taxon>
    </lineage>
</organism>
<accession>G8P0I0</accession>
<reference evidence="1 2" key="1">
    <citation type="submission" date="2011-11" db="EMBL/GenBank/DDBJ databases">
        <title>Complete sequence of Granulicella mallensis MP5ACTX8.</title>
        <authorList>
            <consortium name="US DOE Joint Genome Institute"/>
            <person name="Lucas S."/>
            <person name="Copeland A."/>
            <person name="Lapidus A."/>
            <person name="Cheng J.-F."/>
            <person name="Goodwin L."/>
            <person name="Pitluck S."/>
            <person name="Peters L."/>
            <person name="Lu M."/>
            <person name="Detter J.C."/>
            <person name="Han C."/>
            <person name="Tapia R."/>
            <person name="Land M."/>
            <person name="Hauser L."/>
            <person name="Kyrpides N."/>
            <person name="Ivanova N."/>
            <person name="Mikhailova N."/>
            <person name="Pagani I."/>
            <person name="Rawat S."/>
            <person name="Mannisto M."/>
            <person name="Haggblom M."/>
            <person name="Woyke T."/>
        </authorList>
    </citation>
    <scope>NUCLEOTIDE SEQUENCE [LARGE SCALE GENOMIC DNA]</scope>
    <source>
        <strain evidence="2">ATCC BAA-1857 / DSM 23137 / MP5ACTX8</strain>
    </source>
</reference>